<reference evidence="2 3" key="1">
    <citation type="journal article" date="2019" name="Nat. Ecol. Evol.">
        <title>Megaphylogeny resolves global patterns of mushroom evolution.</title>
        <authorList>
            <person name="Varga T."/>
            <person name="Krizsan K."/>
            <person name="Foldi C."/>
            <person name="Dima B."/>
            <person name="Sanchez-Garcia M."/>
            <person name="Sanchez-Ramirez S."/>
            <person name="Szollosi G.J."/>
            <person name="Szarkandi J.G."/>
            <person name="Papp V."/>
            <person name="Albert L."/>
            <person name="Andreopoulos W."/>
            <person name="Angelini C."/>
            <person name="Antonin V."/>
            <person name="Barry K.W."/>
            <person name="Bougher N.L."/>
            <person name="Buchanan P."/>
            <person name="Buyck B."/>
            <person name="Bense V."/>
            <person name="Catcheside P."/>
            <person name="Chovatia M."/>
            <person name="Cooper J."/>
            <person name="Damon W."/>
            <person name="Desjardin D."/>
            <person name="Finy P."/>
            <person name="Geml J."/>
            <person name="Haridas S."/>
            <person name="Hughes K."/>
            <person name="Justo A."/>
            <person name="Karasinski D."/>
            <person name="Kautmanova I."/>
            <person name="Kiss B."/>
            <person name="Kocsube S."/>
            <person name="Kotiranta H."/>
            <person name="LaButti K.M."/>
            <person name="Lechner B.E."/>
            <person name="Liimatainen K."/>
            <person name="Lipzen A."/>
            <person name="Lukacs Z."/>
            <person name="Mihaltcheva S."/>
            <person name="Morgado L.N."/>
            <person name="Niskanen T."/>
            <person name="Noordeloos M.E."/>
            <person name="Ohm R.A."/>
            <person name="Ortiz-Santana B."/>
            <person name="Ovrebo C."/>
            <person name="Racz N."/>
            <person name="Riley R."/>
            <person name="Savchenko A."/>
            <person name="Shiryaev A."/>
            <person name="Soop K."/>
            <person name="Spirin V."/>
            <person name="Szebenyi C."/>
            <person name="Tomsovsky M."/>
            <person name="Tulloss R.E."/>
            <person name="Uehling J."/>
            <person name="Grigoriev I.V."/>
            <person name="Vagvolgyi C."/>
            <person name="Papp T."/>
            <person name="Martin F.M."/>
            <person name="Miettinen O."/>
            <person name="Hibbett D.S."/>
            <person name="Nagy L.G."/>
        </authorList>
    </citation>
    <scope>NUCLEOTIDE SEQUENCE [LARGE SCALE GENOMIC DNA]</scope>
    <source>
        <strain evidence="2 3">CBS 309.79</strain>
    </source>
</reference>
<feature type="compositionally biased region" description="Acidic residues" evidence="1">
    <location>
        <begin position="421"/>
        <end position="430"/>
    </location>
</feature>
<feature type="region of interest" description="Disordered" evidence="1">
    <location>
        <begin position="420"/>
        <end position="453"/>
    </location>
</feature>
<keyword evidence="3" id="KW-1185">Reference proteome</keyword>
<dbReference type="Proteomes" id="UP000305067">
    <property type="component" value="Unassembled WGS sequence"/>
</dbReference>
<feature type="compositionally biased region" description="Polar residues" evidence="1">
    <location>
        <begin position="121"/>
        <end position="138"/>
    </location>
</feature>
<feature type="compositionally biased region" description="Pro residues" evidence="1">
    <location>
        <begin position="268"/>
        <end position="278"/>
    </location>
</feature>
<feature type="compositionally biased region" description="Low complexity" evidence="1">
    <location>
        <begin position="239"/>
        <end position="248"/>
    </location>
</feature>
<protein>
    <submittedName>
        <fullName evidence="2">Uncharacterized protein</fullName>
    </submittedName>
</protein>
<feature type="region of interest" description="Disordered" evidence="1">
    <location>
        <begin position="268"/>
        <end position="288"/>
    </location>
</feature>
<dbReference type="EMBL" id="ML178865">
    <property type="protein sequence ID" value="TFK96175.1"/>
    <property type="molecule type" value="Genomic_DNA"/>
</dbReference>
<accession>A0A5C3Q249</accession>
<dbReference type="AlphaFoldDB" id="A0A5C3Q249"/>
<evidence type="ECO:0000313" key="2">
    <source>
        <dbReference type="EMBL" id="TFK96175.1"/>
    </source>
</evidence>
<feature type="region of interest" description="Disordered" evidence="1">
    <location>
        <begin position="37"/>
        <end position="63"/>
    </location>
</feature>
<proteinExistence type="predicted"/>
<feature type="compositionally biased region" description="Polar residues" evidence="1">
    <location>
        <begin position="439"/>
        <end position="453"/>
    </location>
</feature>
<feature type="region of interest" description="Disordered" evidence="1">
    <location>
        <begin position="78"/>
        <end position="141"/>
    </location>
</feature>
<gene>
    <name evidence="2" type="ORF">BDV98DRAFT_608443</name>
</gene>
<name>A0A5C3Q249_9AGAR</name>
<sequence>MKERFRSDVEPGGECIRYHKVAEGTDKLAKISVPPSFQPVAGVAEDNSDEESQTTGCLSSPRSKEILLDLSSKPLPAMPANASCLAPFPNHSGRREKTSSNDYQCTAGVVHASERPPSPAVASSDSQPPRNPTLPNHYTETHRSIKAITSTSRSAFAKSPFNTTPQPRKTNPLAKRAIMVPHLNLNLPKPRLIPMPLPTPPDTALSFVAVYYPNEGLSSYRTKEHLHFSNAPVLPRFPSDSPTSSASSESHRDDSQVLFASSLRTWAPTPPLTLQPPPRARRTSATALPNSRNARIFESSFRLIFREPGVLHADTGARCTFVDFLSTRVRTPKWDASRFPAEDFEQDWDCDTTCSNIVEDEGFFEGGDDADWRAPSDVRVILEPESDVSSNPMPSTSRFSVSTTSTSEYIHLDFELKLSESDSDGPEESESVSSPFSSWQGPPHSSSLRPEQVYSSLDQYCAADRHPAFNSQLNVSEEGSGTLDSLKVKSGVRGRGGGFAQLLRSVRGGYRKR</sequence>
<evidence type="ECO:0000256" key="1">
    <source>
        <dbReference type="SAM" id="MobiDB-lite"/>
    </source>
</evidence>
<organism evidence="2 3">
    <name type="scientific">Pterulicium gracile</name>
    <dbReference type="NCBI Taxonomy" id="1884261"/>
    <lineage>
        <taxon>Eukaryota</taxon>
        <taxon>Fungi</taxon>
        <taxon>Dikarya</taxon>
        <taxon>Basidiomycota</taxon>
        <taxon>Agaricomycotina</taxon>
        <taxon>Agaricomycetes</taxon>
        <taxon>Agaricomycetidae</taxon>
        <taxon>Agaricales</taxon>
        <taxon>Pleurotineae</taxon>
        <taxon>Pterulaceae</taxon>
        <taxon>Pterulicium</taxon>
    </lineage>
</organism>
<evidence type="ECO:0000313" key="3">
    <source>
        <dbReference type="Proteomes" id="UP000305067"/>
    </source>
</evidence>
<feature type="region of interest" description="Disordered" evidence="1">
    <location>
        <begin position="231"/>
        <end position="254"/>
    </location>
</feature>